<sequence length="1285" mass="143771">MEKATENHGITRTLAEKLPTRKEMSPVLKQQSHCTFPQETPMKPSQVPNMLSRTPPRRVLPLQTPEQHVKYKFNSQWNLLHSAGPVRSPGFLPNSPTSSQLLLNPKDRGGPPKHFAQPPGYVPSSPVNTGASVHMPQPRERLGPQQSTGQSGPGHFCSSQLVPPCPTSSNISSDRPSFPNVLNSPSLQSAVNFNSHTLSCSRSDRETESKVTSSISGRNNEKSHQSERIPSRQNFIPAMDLNCSSQKRHRVFEPCSENAKKPRPQDANSGRNNTIKISLGKSPISSMFFQPSSKNPSVLELSSRNTDGLLGPEPTCGQSTSSKLLFKLKQSQSHITLSPKHYPKNSPSAGQEDSTTAPGNLPKLCSSSRLGQETTKKENEKKHKSEKSSSSKCPKEDRGRSHHVGPASHCSSSTMGHHIGKIRKSHSSTPKPSSAEHSKTSRVRRPAVPDDINELFTPDPTVYVVSPLCKTPKTKMVEGNIKSPTSGTCSSPAPGCMPPAMTSSGHMTSYSKVTELPQAVSSSKHNLPVLLPTVTLKRVKLDNFKPCKCPINSPGPSSERQLTDEAFKTHHKQSPSVSASSSLRVLETDTAASKRTPSPPRRMSQASERSKKVVNEEDPSDVELDLGLSIAYDISETQSSDGSEEDKLVSFQEIMERVTKVPDTPEKGAFSEPSTPGCFRSQSKTVQPSTTKPVVYKNSLDQMLKEIDDNKRAKEIETELLTACKEGLLKLAEYEESEENQDVSSEQQEFLQRYSLMSAAIREVPPGEMVFNLEKFGQVFNQQTLQLRQCMVNPQETTQKTLLWSSPAQLRLHLNIGLFQEAYNCSSPCPTQVSLFLFKMMSVHKERMLSEKILQALCDIACSAAYQIVKMDSKRFEVWVPSLADLTLVLMNMGVAFVTLFPFEHLQPSFTEGDLLEDVYIKSESPSNNEMIFPEHNLSNIFKYLSYCMGLCPRAYSDDELLLLLAIVGRISLETRWILQSRVEVSCLQYKIVNNIRDWNIMLPRICQALTNLTDDHHNMCLLVQLLPDNTRGKNLRQHLSMSFISKLLDGTSVYRPTSDDIQLAELRPYLPRMQPSVLFRVMNQKDKEVDTVTQDQQAYYLCYSLLTLTNEASNFHIFPQRQKAQLLALSCELETHVKCDIRESEKCLYRSKVKDLLARIYTKWQMLLRKIRPLDGKLYDYWQPADTFRSSQEDEECTLIDEEEEDETTLTNESNELMVDENEEDGGKEKMVETEGERPGDDEGEGTVEDTGRSKGEDGDYNQPMPGRQTHTVDESMDICVGEY</sequence>
<organism evidence="4">
    <name type="scientific">Iconisemion striatum</name>
    <dbReference type="NCBI Taxonomy" id="60296"/>
    <lineage>
        <taxon>Eukaryota</taxon>
        <taxon>Metazoa</taxon>
        <taxon>Chordata</taxon>
        <taxon>Craniata</taxon>
        <taxon>Vertebrata</taxon>
        <taxon>Euteleostomi</taxon>
        <taxon>Actinopterygii</taxon>
        <taxon>Neopterygii</taxon>
        <taxon>Teleostei</taxon>
        <taxon>Neoteleostei</taxon>
        <taxon>Acanthomorphata</taxon>
        <taxon>Ovalentaria</taxon>
        <taxon>Atherinomorphae</taxon>
        <taxon>Cyprinodontiformes</taxon>
        <taxon>Nothobranchiidae</taxon>
        <taxon>Iconisemion</taxon>
    </lineage>
</organism>
<feature type="region of interest" description="Disordered" evidence="2">
    <location>
        <begin position="254"/>
        <end position="454"/>
    </location>
</feature>
<evidence type="ECO:0000313" key="4">
    <source>
        <dbReference type="EMBL" id="SBP16334.1"/>
    </source>
</evidence>
<dbReference type="Pfam" id="PF14816">
    <property type="entry name" value="CANIN"/>
    <property type="match status" value="1"/>
</dbReference>
<gene>
    <name evidence="4" type="primary">FAM178A</name>
</gene>
<name>A0A1A7XES9_9TELE</name>
<comment type="similarity">
    <text evidence="1">Belongs to the FAM178 family.</text>
</comment>
<feature type="compositionally biased region" description="Polar residues" evidence="2">
    <location>
        <begin position="680"/>
        <end position="691"/>
    </location>
</feature>
<protein>
    <submittedName>
        <fullName evidence="4">Family with sequence similarity 178, member A</fullName>
    </submittedName>
</protein>
<feature type="compositionally biased region" description="Basic and acidic residues" evidence="2">
    <location>
        <begin position="374"/>
        <end position="399"/>
    </location>
</feature>
<dbReference type="InterPro" id="IPR026161">
    <property type="entry name" value="FAM178"/>
</dbReference>
<evidence type="ECO:0000256" key="2">
    <source>
        <dbReference type="SAM" id="MobiDB-lite"/>
    </source>
</evidence>
<dbReference type="EMBL" id="HADW01014934">
    <property type="protein sequence ID" value="SBP16334.1"/>
    <property type="molecule type" value="Transcribed_RNA"/>
</dbReference>
<reference evidence="4" key="1">
    <citation type="submission" date="2016-05" db="EMBL/GenBank/DDBJ databases">
        <authorList>
            <person name="Lavstsen T."/>
            <person name="Jespersen J.S."/>
        </authorList>
    </citation>
    <scope>NUCLEOTIDE SEQUENCE</scope>
    <source>
        <tissue evidence="4">Brain</tissue>
    </source>
</reference>
<feature type="compositionally biased region" description="Polar residues" evidence="2">
    <location>
        <begin position="266"/>
        <end position="276"/>
    </location>
</feature>
<feature type="region of interest" description="Disordered" evidence="2">
    <location>
        <begin position="86"/>
        <end position="183"/>
    </location>
</feature>
<evidence type="ECO:0000256" key="1">
    <source>
        <dbReference type="ARBA" id="ARBA00010311"/>
    </source>
</evidence>
<feature type="compositionally biased region" description="Polar residues" evidence="2">
    <location>
        <begin position="316"/>
        <end position="336"/>
    </location>
</feature>
<feature type="compositionally biased region" description="Polar residues" evidence="2">
    <location>
        <begin position="157"/>
        <end position="183"/>
    </location>
</feature>
<feature type="compositionally biased region" description="Low complexity" evidence="2">
    <location>
        <begin position="143"/>
        <end position="154"/>
    </location>
</feature>
<dbReference type="EMBL" id="HADX01014797">
    <property type="protein sequence ID" value="SBP37029.1"/>
    <property type="molecule type" value="Transcribed_RNA"/>
</dbReference>
<accession>A0A1A7XES9</accession>
<feature type="compositionally biased region" description="Polar residues" evidence="2">
    <location>
        <begin position="345"/>
        <end position="358"/>
    </location>
</feature>
<feature type="region of interest" description="Disordered" evidence="2">
    <location>
        <begin position="1"/>
        <end position="50"/>
    </location>
</feature>
<feature type="compositionally biased region" description="Polar residues" evidence="2">
    <location>
        <begin position="283"/>
        <end position="306"/>
    </location>
</feature>
<feature type="domain" description="Coiled-coil SMC6 And NSE5 INteracting (CANIN)" evidence="3">
    <location>
        <begin position="690"/>
        <end position="1052"/>
    </location>
</feature>
<feature type="region of interest" description="Disordered" evidence="2">
    <location>
        <begin position="198"/>
        <end position="235"/>
    </location>
</feature>
<dbReference type="InterPro" id="IPR044276">
    <property type="entry name" value="CANIN_dom"/>
</dbReference>
<dbReference type="PANTHER" id="PTHR16046:SF9">
    <property type="entry name" value="SMC5-SMC6 COMPLEX LOCALIZATION FACTOR PROTEIN 2"/>
    <property type="match status" value="1"/>
</dbReference>
<proteinExistence type="inferred from homology"/>
<feature type="compositionally biased region" description="Basic and acidic residues" evidence="2">
    <location>
        <begin position="1226"/>
        <end position="1242"/>
    </location>
</feature>
<feature type="region of interest" description="Disordered" evidence="2">
    <location>
        <begin position="566"/>
        <end position="620"/>
    </location>
</feature>
<evidence type="ECO:0000259" key="3">
    <source>
        <dbReference type="Pfam" id="PF14816"/>
    </source>
</evidence>
<feature type="compositionally biased region" description="Polar residues" evidence="2">
    <location>
        <begin position="28"/>
        <end position="38"/>
    </location>
</feature>
<feature type="compositionally biased region" description="Basic and acidic residues" evidence="2">
    <location>
        <begin position="14"/>
        <end position="24"/>
    </location>
</feature>
<feature type="region of interest" description="Disordered" evidence="2">
    <location>
        <begin position="660"/>
        <end position="691"/>
    </location>
</feature>
<feature type="region of interest" description="Disordered" evidence="2">
    <location>
        <begin position="1203"/>
        <end position="1285"/>
    </location>
</feature>
<reference evidence="4" key="2">
    <citation type="submission" date="2016-06" db="EMBL/GenBank/DDBJ databases">
        <title>The genome of a short-lived fish provides insights into sex chromosome evolution and the genetic control of aging.</title>
        <authorList>
            <person name="Reichwald K."/>
            <person name="Felder M."/>
            <person name="Petzold A."/>
            <person name="Koch P."/>
            <person name="Groth M."/>
            <person name="Platzer M."/>
        </authorList>
    </citation>
    <scope>NUCLEOTIDE SEQUENCE</scope>
    <source>
        <tissue evidence="4">Brain</tissue>
    </source>
</reference>
<dbReference type="PANTHER" id="PTHR16046">
    <property type="entry name" value="SMC5-SMC6 COMPLEX LOCALIZATION FACTOR 2"/>
    <property type="match status" value="1"/>
</dbReference>
<feature type="compositionally biased region" description="Basic and acidic residues" evidence="2">
    <location>
        <begin position="219"/>
        <end position="230"/>
    </location>
</feature>